<keyword evidence="1" id="KW-0217">Developmental protein</keyword>
<dbReference type="GO" id="GO:0009908">
    <property type="term" value="P:flower development"/>
    <property type="evidence" value="ECO:0007669"/>
    <property type="project" value="UniProtKB-KW"/>
</dbReference>
<dbReference type="GO" id="GO:0030154">
    <property type="term" value="P:cell differentiation"/>
    <property type="evidence" value="ECO:0007669"/>
    <property type="project" value="UniProtKB-KW"/>
</dbReference>
<evidence type="ECO:0000313" key="3">
    <source>
        <dbReference type="EMBL" id="THG07899.1"/>
    </source>
</evidence>
<dbReference type="PANTHER" id="PTHR35690:SF1">
    <property type="entry name" value="OS01G0363500 PROTEIN"/>
    <property type="match status" value="1"/>
</dbReference>
<gene>
    <name evidence="3" type="ORF">TEA_021071</name>
</gene>
<comment type="similarity">
    <text evidence="1">Belongs to the Frigida family.</text>
</comment>
<organism evidence="3 4">
    <name type="scientific">Camellia sinensis var. sinensis</name>
    <name type="common">China tea</name>
    <dbReference type="NCBI Taxonomy" id="542762"/>
    <lineage>
        <taxon>Eukaryota</taxon>
        <taxon>Viridiplantae</taxon>
        <taxon>Streptophyta</taxon>
        <taxon>Embryophyta</taxon>
        <taxon>Tracheophyta</taxon>
        <taxon>Spermatophyta</taxon>
        <taxon>Magnoliopsida</taxon>
        <taxon>eudicotyledons</taxon>
        <taxon>Gunneridae</taxon>
        <taxon>Pentapetalae</taxon>
        <taxon>asterids</taxon>
        <taxon>Ericales</taxon>
        <taxon>Theaceae</taxon>
        <taxon>Camellia</taxon>
    </lineage>
</organism>
<evidence type="ECO:0000256" key="1">
    <source>
        <dbReference type="RuleBase" id="RU364012"/>
    </source>
</evidence>
<dbReference type="AlphaFoldDB" id="A0A4S4DWZ1"/>
<protein>
    <recommendedName>
        <fullName evidence="1">FRIGIDA-like protein</fullName>
    </recommendedName>
</protein>
<dbReference type="Pfam" id="PF07899">
    <property type="entry name" value="Frigida"/>
    <property type="match status" value="1"/>
</dbReference>
<comment type="caution">
    <text evidence="3">The sequence shown here is derived from an EMBL/GenBank/DDBJ whole genome shotgun (WGS) entry which is preliminary data.</text>
</comment>
<keyword evidence="1" id="KW-0287">Flowering</keyword>
<evidence type="ECO:0000313" key="4">
    <source>
        <dbReference type="Proteomes" id="UP000306102"/>
    </source>
</evidence>
<feature type="region of interest" description="Disordered" evidence="2">
    <location>
        <begin position="176"/>
        <end position="208"/>
    </location>
</feature>
<sequence length="384" mass="43297">MRNRERETGSEPRSDSRSRDEASYSTAFIIEKAEGGGGERSLSEVLRMCCRRMDSKGLVRFLLAKRKESVTLRAEIAVAAEESVDAMRLVLDTVEEFVEMKVEGKVGMVDRRTTSMGSPTASTHLFSSKPSSFVIPNSFGSFLKPSKLPLTTHLHLKLTDTNTNHLRLSTAKVRATLGETDQETSSRLLVQEEEEEEEQQQQQQPNKEVEECVKLLKNAAKTRRVAPEEVLSALSVMEKAKLNRSGFLQTLGGSKSPGRTWMLIFTAENSLKSGKYFPITAVQRFDAAAKRIENGVYVGPLGRLTFEGRFSWKNRILAFIFERVRIKIGPFNPFEIQFGGKDEREPSTKDPFFIWFYIDEEIAVARGKSGGTAFWCRCRHIASY</sequence>
<dbReference type="Proteomes" id="UP000306102">
    <property type="component" value="Unassembled WGS sequence"/>
</dbReference>
<evidence type="ECO:0000256" key="2">
    <source>
        <dbReference type="SAM" id="MobiDB-lite"/>
    </source>
</evidence>
<proteinExistence type="inferred from homology"/>
<dbReference type="STRING" id="542762.A0A4S4DWZ1"/>
<dbReference type="PANTHER" id="PTHR35690">
    <property type="entry name" value="OS01G0363500 PROTEIN"/>
    <property type="match status" value="1"/>
</dbReference>
<keyword evidence="1" id="KW-0221">Differentiation</keyword>
<reference evidence="3 4" key="1">
    <citation type="journal article" date="2018" name="Proc. Natl. Acad. Sci. U.S.A.">
        <title>Draft genome sequence of Camellia sinensis var. sinensis provides insights into the evolution of the tea genome and tea quality.</title>
        <authorList>
            <person name="Wei C."/>
            <person name="Yang H."/>
            <person name="Wang S."/>
            <person name="Zhao J."/>
            <person name="Liu C."/>
            <person name="Gao L."/>
            <person name="Xia E."/>
            <person name="Lu Y."/>
            <person name="Tai Y."/>
            <person name="She G."/>
            <person name="Sun J."/>
            <person name="Cao H."/>
            <person name="Tong W."/>
            <person name="Gao Q."/>
            <person name="Li Y."/>
            <person name="Deng W."/>
            <person name="Jiang X."/>
            <person name="Wang W."/>
            <person name="Chen Q."/>
            <person name="Zhang S."/>
            <person name="Li H."/>
            <person name="Wu J."/>
            <person name="Wang P."/>
            <person name="Li P."/>
            <person name="Shi C."/>
            <person name="Zheng F."/>
            <person name="Jian J."/>
            <person name="Huang B."/>
            <person name="Shan D."/>
            <person name="Shi M."/>
            <person name="Fang C."/>
            <person name="Yue Y."/>
            <person name="Li F."/>
            <person name="Li D."/>
            <person name="Wei S."/>
            <person name="Han B."/>
            <person name="Jiang C."/>
            <person name="Yin Y."/>
            <person name="Xia T."/>
            <person name="Zhang Z."/>
            <person name="Bennetzen J.L."/>
            <person name="Zhao S."/>
            <person name="Wan X."/>
        </authorList>
    </citation>
    <scope>NUCLEOTIDE SEQUENCE [LARGE SCALE GENOMIC DNA]</scope>
    <source>
        <strain evidence="4">cv. Shuchazao</strain>
        <tissue evidence="3">Leaf</tissue>
    </source>
</reference>
<keyword evidence="4" id="KW-1185">Reference proteome</keyword>
<accession>A0A4S4DWZ1</accession>
<name>A0A4S4DWZ1_CAMSN</name>
<dbReference type="EMBL" id="SDRB02009705">
    <property type="protein sequence ID" value="THG07899.1"/>
    <property type="molecule type" value="Genomic_DNA"/>
</dbReference>
<feature type="region of interest" description="Disordered" evidence="2">
    <location>
        <begin position="1"/>
        <end position="22"/>
    </location>
</feature>
<dbReference type="InterPro" id="IPR012474">
    <property type="entry name" value="Frigida"/>
</dbReference>